<evidence type="ECO:0000256" key="7">
    <source>
        <dbReference type="SAM" id="MobiDB-lite"/>
    </source>
</evidence>
<evidence type="ECO:0000313" key="9">
    <source>
        <dbReference type="Proteomes" id="UP000226431"/>
    </source>
</evidence>
<dbReference type="OrthoDB" id="37886at2759"/>
<evidence type="ECO:0000256" key="4">
    <source>
        <dbReference type="ARBA" id="ARBA00023216"/>
    </source>
</evidence>
<name>A0A2C5Z511_9HYPO</name>
<dbReference type="GO" id="GO:0012506">
    <property type="term" value="C:vesicle membrane"/>
    <property type="evidence" value="ECO:0007669"/>
    <property type="project" value="TreeGrafter"/>
</dbReference>
<dbReference type="PANTHER" id="PTHR10502:SF102">
    <property type="entry name" value="ANNEXIN B11"/>
    <property type="match status" value="1"/>
</dbReference>
<feature type="compositionally biased region" description="Pro residues" evidence="7">
    <location>
        <begin position="111"/>
        <end position="140"/>
    </location>
</feature>
<dbReference type="PANTHER" id="PTHR10502">
    <property type="entry name" value="ANNEXIN"/>
    <property type="match status" value="1"/>
</dbReference>
<dbReference type="GO" id="GO:0001786">
    <property type="term" value="F:phosphatidylserine binding"/>
    <property type="evidence" value="ECO:0007669"/>
    <property type="project" value="TreeGrafter"/>
</dbReference>
<evidence type="ECO:0000256" key="6">
    <source>
        <dbReference type="RuleBase" id="RU003540"/>
    </source>
</evidence>
<dbReference type="SMART" id="SM00335">
    <property type="entry name" value="ANX"/>
    <property type="match status" value="4"/>
</dbReference>
<dbReference type="PRINTS" id="PR01813">
    <property type="entry name" value="ANNEXINFUNGI"/>
</dbReference>
<comment type="domain">
    <text evidence="6">A pair of annexin repeats may form one binding site for calcium and phospholipid.</text>
</comment>
<evidence type="ECO:0000313" key="8">
    <source>
        <dbReference type="EMBL" id="PHH74782.1"/>
    </source>
</evidence>
<dbReference type="GO" id="GO:0005886">
    <property type="term" value="C:plasma membrane"/>
    <property type="evidence" value="ECO:0007669"/>
    <property type="project" value="TreeGrafter"/>
</dbReference>
<dbReference type="PRINTS" id="PR00196">
    <property type="entry name" value="ANNEXIN"/>
</dbReference>
<evidence type="ECO:0000256" key="1">
    <source>
        <dbReference type="ARBA" id="ARBA00007831"/>
    </source>
</evidence>
<feature type="compositionally biased region" description="Low complexity" evidence="7">
    <location>
        <begin position="60"/>
        <end position="70"/>
    </location>
</feature>
<dbReference type="Pfam" id="PF00191">
    <property type="entry name" value="Annexin"/>
    <property type="match status" value="4"/>
</dbReference>
<organism evidence="8 9">
    <name type="scientific">Ophiocordyceps camponoti-rufipedis</name>
    <dbReference type="NCBI Taxonomy" id="2004952"/>
    <lineage>
        <taxon>Eukaryota</taxon>
        <taxon>Fungi</taxon>
        <taxon>Dikarya</taxon>
        <taxon>Ascomycota</taxon>
        <taxon>Pezizomycotina</taxon>
        <taxon>Sordariomycetes</taxon>
        <taxon>Hypocreomycetidae</taxon>
        <taxon>Hypocreales</taxon>
        <taxon>Ophiocordycipitaceae</taxon>
        <taxon>Ophiocordyceps</taxon>
    </lineage>
</organism>
<gene>
    <name evidence="8" type="ORF">CDD80_2854</name>
</gene>
<dbReference type="Gene3D" id="1.10.220.10">
    <property type="entry name" value="Annexin"/>
    <property type="match status" value="4"/>
</dbReference>
<proteinExistence type="inferred from homology"/>
<dbReference type="GO" id="GO:0005509">
    <property type="term" value="F:calcium ion binding"/>
    <property type="evidence" value="ECO:0007669"/>
    <property type="project" value="InterPro"/>
</dbReference>
<comment type="caution">
    <text evidence="8">The sequence shown here is derived from an EMBL/GenBank/DDBJ whole genome shotgun (WGS) entry which is preliminary data.</text>
</comment>
<dbReference type="GO" id="GO:0005737">
    <property type="term" value="C:cytoplasm"/>
    <property type="evidence" value="ECO:0007669"/>
    <property type="project" value="TreeGrafter"/>
</dbReference>
<dbReference type="InterPro" id="IPR001464">
    <property type="entry name" value="Annexin"/>
</dbReference>
<feature type="compositionally biased region" description="Low complexity" evidence="7">
    <location>
        <begin position="24"/>
        <end position="53"/>
    </location>
</feature>
<feature type="region of interest" description="Disordered" evidence="7">
    <location>
        <begin position="1"/>
        <end position="150"/>
    </location>
</feature>
<sequence length="459" mass="50397">MSYQGYGQPPPPPQGYGHYPPPSGGQYPPHGQHPPQQGGYHPSGQYPPQQAPYGQPPPGQYSQPTPGQYGQPPPGQYSQPPPGQYGQPPPGQYGHPPPGQYGAPPSGNYGAPPPGQYGHPPPGQYGAPPPGQSPQAPRTPPSLGYGAPQIIQWDPQPDVQALRSAMKGFGTDEKALIRILTNKDPLQMDLIRNTFGRSLNRDLIKDLKSETSGWFEKGLVQLARGPLLTDVHYLQEAMAGPGTKEVVLNDVLLSRSNADLEAIKSAYHHTFHKSLVDAVKGELSMKTERHFLMVLSASRAEDAAPVIPQQVEDDVTALYKATEGRAGTDELLVCDIMSHRNDNQIRAIAHRYQQRFNRDLEKVISSEFSGHMQDALLYQLRHATDKYMHAATLLEESMKGMGTKDHLLVSRVVRYHWDRNELANVKGAYQQRYGKTLGSRIKGETSGDYGKLMLACIAE</sequence>
<dbReference type="InterPro" id="IPR037104">
    <property type="entry name" value="Annexin_sf"/>
</dbReference>
<dbReference type="InterPro" id="IPR009117">
    <property type="entry name" value="ANX14"/>
</dbReference>
<dbReference type="InterPro" id="IPR018252">
    <property type="entry name" value="Annexin_repeat_CS"/>
</dbReference>
<feature type="compositionally biased region" description="Pro residues" evidence="7">
    <location>
        <begin position="71"/>
        <end position="99"/>
    </location>
</feature>
<keyword evidence="3 6" id="KW-0106">Calcium</keyword>
<dbReference type="STRING" id="2004952.A0A2C5Z511"/>
<dbReference type="GO" id="GO:0005634">
    <property type="term" value="C:nucleus"/>
    <property type="evidence" value="ECO:0007669"/>
    <property type="project" value="TreeGrafter"/>
</dbReference>
<keyword evidence="4 6" id="KW-0041">Annexin</keyword>
<dbReference type="InterPro" id="IPR018502">
    <property type="entry name" value="Annexin_repeat"/>
</dbReference>
<dbReference type="SUPFAM" id="SSF47874">
    <property type="entry name" value="Annexin"/>
    <property type="match status" value="1"/>
</dbReference>
<feature type="compositionally biased region" description="Low complexity" evidence="7">
    <location>
        <begin position="100"/>
        <end position="110"/>
    </location>
</feature>
<dbReference type="GO" id="GO:0005544">
    <property type="term" value="F:calcium-dependent phospholipid binding"/>
    <property type="evidence" value="ECO:0007669"/>
    <property type="project" value="UniProtKB-KW"/>
</dbReference>
<comment type="similarity">
    <text evidence="1 6">Belongs to the annexin family.</text>
</comment>
<dbReference type="AlphaFoldDB" id="A0A2C5Z511"/>
<keyword evidence="2 6" id="KW-0677">Repeat</keyword>
<evidence type="ECO:0000256" key="2">
    <source>
        <dbReference type="ARBA" id="ARBA00022737"/>
    </source>
</evidence>
<dbReference type="EMBL" id="NJES01000253">
    <property type="protein sequence ID" value="PHH74782.1"/>
    <property type="molecule type" value="Genomic_DNA"/>
</dbReference>
<feature type="compositionally biased region" description="Pro residues" evidence="7">
    <location>
        <begin position="8"/>
        <end position="23"/>
    </location>
</feature>
<keyword evidence="5 6" id="KW-0111">Calcium/phospholipid-binding</keyword>
<dbReference type="PROSITE" id="PS51897">
    <property type="entry name" value="ANNEXIN_2"/>
    <property type="match status" value="4"/>
</dbReference>
<evidence type="ECO:0000256" key="5">
    <source>
        <dbReference type="ARBA" id="ARBA00023302"/>
    </source>
</evidence>
<keyword evidence="9" id="KW-1185">Reference proteome</keyword>
<dbReference type="PROSITE" id="PS00223">
    <property type="entry name" value="ANNEXIN_1"/>
    <property type="match status" value="1"/>
</dbReference>
<dbReference type="Proteomes" id="UP000226431">
    <property type="component" value="Unassembled WGS sequence"/>
</dbReference>
<reference evidence="8 9" key="1">
    <citation type="submission" date="2017-06" db="EMBL/GenBank/DDBJ databases">
        <title>Ant-infecting Ophiocordyceps genomes reveal a high diversity of potential behavioral manipulation genes and a possible major role for enterotoxins.</title>
        <authorList>
            <person name="De Bekker C."/>
            <person name="Evans H.C."/>
            <person name="Brachmann A."/>
            <person name="Hughes D.P."/>
        </authorList>
    </citation>
    <scope>NUCLEOTIDE SEQUENCE [LARGE SCALE GENOMIC DNA]</scope>
    <source>
        <strain evidence="8 9">Map16</strain>
    </source>
</reference>
<accession>A0A2C5Z511</accession>
<dbReference type="FunFam" id="1.10.220.10:FF:000002">
    <property type="entry name" value="Annexin"/>
    <property type="match status" value="1"/>
</dbReference>
<evidence type="ECO:0000256" key="3">
    <source>
        <dbReference type="ARBA" id="ARBA00022837"/>
    </source>
</evidence>
<protein>
    <recommendedName>
        <fullName evidence="6">Annexin</fullName>
    </recommendedName>
</protein>
<dbReference type="FunFam" id="1.10.220.10:FF:000005">
    <property type="entry name" value="Annexin"/>
    <property type="match status" value="1"/>
</dbReference>